<reference evidence="1 2" key="1">
    <citation type="submission" date="2015-03" db="EMBL/GenBank/DDBJ databases">
        <title>Pseudomonas fluorescens 1855-344 Genome sequencing and assembly.</title>
        <authorList>
            <person name="Eng W.W.H."/>
            <person name="Gan H.M."/>
            <person name="Savka M.A."/>
        </authorList>
    </citation>
    <scope>NUCLEOTIDE SEQUENCE [LARGE SCALE GENOMIC DNA]</scope>
    <source>
        <strain evidence="1 2">1855-344</strain>
    </source>
</reference>
<evidence type="ECO:0000313" key="1">
    <source>
        <dbReference type="EMBL" id="KKA05864.1"/>
    </source>
</evidence>
<dbReference type="Proteomes" id="UP000033662">
    <property type="component" value="Unassembled WGS sequence"/>
</dbReference>
<accession>A0A0F4XIQ7</accession>
<gene>
    <name evidence="1" type="ORF">VP02_21505</name>
</gene>
<dbReference type="PATRIC" id="fig|132476.4.peg.2962"/>
<protein>
    <submittedName>
        <fullName evidence="1">Uncharacterized protein</fullName>
    </submittedName>
</protein>
<comment type="caution">
    <text evidence="1">The sequence shown here is derived from an EMBL/GenBank/DDBJ whole genome shotgun (WGS) entry which is preliminary data.</text>
</comment>
<dbReference type="EMBL" id="JZXC01000023">
    <property type="protein sequence ID" value="KKA05864.1"/>
    <property type="molecule type" value="Genomic_DNA"/>
</dbReference>
<proteinExistence type="predicted"/>
<dbReference type="OrthoDB" id="6891462at2"/>
<sequence length="93" mass="10503">MSLDPAADSTHLDYALDTMFGRNTTSVSCEFDVKRLDDGRPPWFTLHVRPPLPKDLHKAQLVVFNAEGRRISGIVRRAKRLADDSLQLDVEPD</sequence>
<dbReference type="AlphaFoldDB" id="A0A0F4XIQ7"/>
<evidence type="ECO:0000313" key="2">
    <source>
        <dbReference type="Proteomes" id="UP000033662"/>
    </source>
</evidence>
<organism evidence="1 2">
    <name type="scientific">Pseudomonas kilonensis</name>
    <dbReference type="NCBI Taxonomy" id="132476"/>
    <lineage>
        <taxon>Bacteria</taxon>
        <taxon>Pseudomonadati</taxon>
        <taxon>Pseudomonadota</taxon>
        <taxon>Gammaproteobacteria</taxon>
        <taxon>Pseudomonadales</taxon>
        <taxon>Pseudomonadaceae</taxon>
        <taxon>Pseudomonas</taxon>
    </lineage>
</organism>
<name>A0A0F4XIQ7_9PSED</name>